<name>A0AAV5B3R6_9ACTN</name>
<dbReference type="AlphaFoldDB" id="A0AAV5B3R6"/>
<sequence>MSWSQPVETYLEDLGAPTPAPGGGASSALAGAVGAAQLQMVVALTCANPRYAGVAGRMAELEAALEADRRRFLALADEDAEAYGRVARALRLPRGTDTECAARSEELAAALLGAAAAPFAIMDLAVACLSLCDEVARTGTSMAASDVTVAAALLRAAVDGSVATVLANTRWMADRALADGLVARADAARGEGERLAASAIRRAEEDLR</sequence>
<dbReference type="Gene3D" id="1.20.120.680">
    <property type="entry name" value="Formiminotetrahydrofolate cyclodeaminase monomer, up-and-down helical bundle"/>
    <property type="match status" value="1"/>
</dbReference>
<gene>
    <name evidence="2" type="ORF">ATOP_11380</name>
</gene>
<evidence type="ECO:0000313" key="3">
    <source>
        <dbReference type="Proteomes" id="UP001055025"/>
    </source>
</evidence>
<dbReference type="SUPFAM" id="SSF101262">
    <property type="entry name" value="Methenyltetrahydrofolate cyclohydrolase-like"/>
    <property type="match status" value="1"/>
</dbReference>
<dbReference type="GO" id="GO:0003824">
    <property type="term" value="F:catalytic activity"/>
    <property type="evidence" value="ECO:0007669"/>
    <property type="project" value="InterPro"/>
</dbReference>
<evidence type="ECO:0000313" key="2">
    <source>
        <dbReference type="EMBL" id="GJM55483.1"/>
    </source>
</evidence>
<dbReference type="InterPro" id="IPR007044">
    <property type="entry name" value="Cyclodeamin/CycHdrlase"/>
</dbReference>
<comment type="caution">
    <text evidence="2">The sequence shown here is derived from an EMBL/GenBank/DDBJ whole genome shotgun (WGS) entry which is preliminary data.</text>
</comment>
<evidence type="ECO:0000259" key="1">
    <source>
        <dbReference type="Pfam" id="PF04961"/>
    </source>
</evidence>
<feature type="domain" description="Cyclodeaminase/cyclohydrolase" evidence="1">
    <location>
        <begin position="7"/>
        <end position="185"/>
    </location>
</feature>
<dbReference type="RefSeq" id="WP_168353968.1">
    <property type="nucleotide sequence ID" value="NZ_BQKC01000001.1"/>
</dbReference>
<reference evidence="2" key="1">
    <citation type="journal article" date="2022" name="Int. J. Syst. Evol. Microbiol.">
        <title>Granulimonas faecalis gen. nov., sp. nov., and Leptogranulimonas caecicola gen. nov., sp. nov., novel lactate-producing Atopobiaceae bacteria isolated from mouse intestines, and an emended description of the family Atopobiaceae.</title>
        <authorList>
            <person name="Morinaga K."/>
            <person name="Kusada H."/>
            <person name="Sakamoto S."/>
            <person name="Murakami T."/>
            <person name="Toyoda A."/>
            <person name="Mori H."/>
            <person name="Meng X.Y."/>
            <person name="Takashino M."/>
            <person name="Murotomi K."/>
            <person name="Tamaki H."/>
        </authorList>
    </citation>
    <scope>NUCLEOTIDE SEQUENCE</scope>
    <source>
        <strain evidence="2">OPF53</strain>
    </source>
</reference>
<dbReference type="InterPro" id="IPR036178">
    <property type="entry name" value="Formintransfe-cycloase-like_sf"/>
</dbReference>
<keyword evidence="3" id="KW-1185">Reference proteome</keyword>
<accession>A0AAV5B3R6</accession>
<dbReference type="Proteomes" id="UP001055025">
    <property type="component" value="Unassembled WGS sequence"/>
</dbReference>
<proteinExistence type="predicted"/>
<protein>
    <recommendedName>
        <fullName evidence="1">Cyclodeaminase/cyclohydrolase domain-containing protein</fullName>
    </recommendedName>
</protein>
<dbReference type="EMBL" id="BQKC01000001">
    <property type="protein sequence ID" value="GJM55483.1"/>
    <property type="molecule type" value="Genomic_DNA"/>
</dbReference>
<dbReference type="Pfam" id="PF04961">
    <property type="entry name" value="FTCD_C"/>
    <property type="match status" value="1"/>
</dbReference>
<organism evidence="2 3">
    <name type="scientific">Granulimonas faecalis</name>
    <dbReference type="NCBI Taxonomy" id="2894155"/>
    <lineage>
        <taxon>Bacteria</taxon>
        <taxon>Bacillati</taxon>
        <taxon>Actinomycetota</taxon>
        <taxon>Coriobacteriia</taxon>
        <taxon>Coriobacteriales</taxon>
        <taxon>Kribbibacteriaceae</taxon>
        <taxon>Granulimonas</taxon>
    </lineage>
</organism>